<accession>A0A2I0JLG7</accession>
<organism evidence="1 2">
    <name type="scientific">Punica granatum</name>
    <name type="common">Pomegranate</name>
    <dbReference type="NCBI Taxonomy" id="22663"/>
    <lineage>
        <taxon>Eukaryota</taxon>
        <taxon>Viridiplantae</taxon>
        <taxon>Streptophyta</taxon>
        <taxon>Embryophyta</taxon>
        <taxon>Tracheophyta</taxon>
        <taxon>Spermatophyta</taxon>
        <taxon>Magnoliopsida</taxon>
        <taxon>eudicotyledons</taxon>
        <taxon>Gunneridae</taxon>
        <taxon>Pentapetalae</taxon>
        <taxon>rosids</taxon>
        <taxon>malvids</taxon>
        <taxon>Myrtales</taxon>
        <taxon>Lythraceae</taxon>
        <taxon>Punica</taxon>
    </lineage>
</organism>
<dbReference type="Proteomes" id="UP000233551">
    <property type="component" value="Unassembled WGS sequence"/>
</dbReference>
<protein>
    <submittedName>
        <fullName evidence="1">Uncharacterized protein</fullName>
    </submittedName>
</protein>
<name>A0A2I0JLG7_PUNGR</name>
<keyword evidence="2" id="KW-1185">Reference proteome</keyword>
<dbReference type="AlphaFoldDB" id="A0A2I0JLG7"/>
<evidence type="ECO:0000313" key="2">
    <source>
        <dbReference type="Proteomes" id="UP000233551"/>
    </source>
</evidence>
<comment type="caution">
    <text evidence="1">The sequence shown here is derived from an EMBL/GenBank/DDBJ whole genome shotgun (WGS) entry which is preliminary data.</text>
</comment>
<reference evidence="1 2" key="1">
    <citation type="submission" date="2017-11" db="EMBL/GenBank/DDBJ databases">
        <title>De-novo sequencing of pomegranate (Punica granatum L.) genome.</title>
        <authorList>
            <person name="Akparov Z."/>
            <person name="Amiraslanov A."/>
            <person name="Hajiyeva S."/>
            <person name="Abbasov M."/>
            <person name="Kaur K."/>
            <person name="Hamwieh A."/>
            <person name="Solovyev V."/>
            <person name="Salamov A."/>
            <person name="Braich B."/>
            <person name="Kosarev P."/>
            <person name="Mahmoud A."/>
            <person name="Hajiyev E."/>
            <person name="Babayeva S."/>
            <person name="Izzatullayeva V."/>
            <person name="Mammadov A."/>
            <person name="Mammadov A."/>
            <person name="Sharifova S."/>
            <person name="Ojaghi J."/>
            <person name="Eynullazada K."/>
            <person name="Bayramov B."/>
            <person name="Abdulazimova A."/>
            <person name="Shahmuradov I."/>
        </authorList>
    </citation>
    <scope>NUCLEOTIDE SEQUENCE [LARGE SCALE GENOMIC DNA]</scope>
    <source>
        <strain evidence="2">cv. AG2017</strain>
        <tissue evidence="1">Leaf</tissue>
    </source>
</reference>
<evidence type="ECO:0000313" key="1">
    <source>
        <dbReference type="EMBL" id="PKI57118.1"/>
    </source>
</evidence>
<dbReference type="EMBL" id="PGOL01001534">
    <property type="protein sequence ID" value="PKI57118.1"/>
    <property type="molecule type" value="Genomic_DNA"/>
</dbReference>
<gene>
    <name evidence="1" type="ORF">CRG98_022489</name>
</gene>
<proteinExistence type="predicted"/>
<sequence length="246" mass="27220">MGLCNEEGSICPEVPLDLGGDVRADVEWFVQLSLSPASWGVPIRRTTPSSKYEERVREKFSGRCEPVYRSLPVTGVSLDHYPVGDVTVLVTFPAGGQGHALFIGVVACDLLRREGWDSVLKFQGAGREVFTVLIVVVQGTVLSMDGGSRLKDVNSLKSSEDLWGLVRWHSRLDPFPYSEPLTNLASYFGARGISDKWSRQAVRTRISSRQGTHARNLCNAAWECPPSWGRVTNTHEKESPLTVYDP</sequence>